<keyword evidence="4" id="KW-1185">Reference proteome</keyword>
<feature type="signal peptide" evidence="1">
    <location>
        <begin position="1"/>
        <end position="15"/>
    </location>
</feature>
<organism evidence="3 4">
    <name type="scientific">Paramecium primaurelia</name>
    <dbReference type="NCBI Taxonomy" id="5886"/>
    <lineage>
        <taxon>Eukaryota</taxon>
        <taxon>Sar</taxon>
        <taxon>Alveolata</taxon>
        <taxon>Ciliophora</taxon>
        <taxon>Intramacronucleata</taxon>
        <taxon>Oligohymenophorea</taxon>
        <taxon>Peniculida</taxon>
        <taxon>Parameciidae</taxon>
        <taxon>Paramecium</taxon>
    </lineage>
</organism>
<evidence type="ECO:0000313" key="4">
    <source>
        <dbReference type="Proteomes" id="UP000688137"/>
    </source>
</evidence>
<dbReference type="InterPro" id="IPR019019">
    <property type="entry name" value="H-type_lectin_domain"/>
</dbReference>
<dbReference type="GO" id="GO:0030246">
    <property type="term" value="F:carbohydrate binding"/>
    <property type="evidence" value="ECO:0007669"/>
    <property type="project" value="InterPro"/>
</dbReference>
<evidence type="ECO:0000313" key="3">
    <source>
        <dbReference type="EMBL" id="CAD8100649.1"/>
    </source>
</evidence>
<dbReference type="AlphaFoldDB" id="A0A8S1PCB0"/>
<dbReference type="Pfam" id="PF09458">
    <property type="entry name" value="H_lectin"/>
    <property type="match status" value="1"/>
</dbReference>
<accession>A0A8S1PCB0</accession>
<dbReference type="EMBL" id="CAJJDM010000116">
    <property type="protein sequence ID" value="CAD8100649.1"/>
    <property type="molecule type" value="Genomic_DNA"/>
</dbReference>
<feature type="domain" description="H-type lectin" evidence="2">
    <location>
        <begin position="49"/>
        <end position="114"/>
    </location>
</feature>
<dbReference type="Proteomes" id="UP000688137">
    <property type="component" value="Unassembled WGS sequence"/>
</dbReference>
<keyword evidence="1" id="KW-0732">Signal</keyword>
<proteinExistence type="predicted"/>
<evidence type="ECO:0000259" key="2">
    <source>
        <dbReference type="Pfam" id="PF09458"/>
    </source>
</evidence>
<feature type="chain" id="PRO_5035758962" description="H-type lectin domain-containing protein" evidence="1">
    <location>
        <begin position="16"/>
        <end position="488"/>
    </location>
</feature>
<gene>
    <name evidence="3" type="ORF">PPRIM_AZ9-3.1.T1130029</name>
</gene>
<sequence length="488" mass="55892">MFNIIFITLIQFVLSYILTRYETGNVIVMISGGHHILEDSRQYPRQIQTAINFQTVFDTPPELFISPYYLDWSLELPHGFLVKVTLITRKGFLLNTLAVSASIFYEIRINWFAFQDSRISVITFQQNDVQELKTGSGDRTITFSIDHQLKDATNGLISLIGIKHTWSHQIVEVKIDQVYSQTVDVSVSTYSDSQIEYVRFNILLGTDQSLWSSPPQAEIFNPPLYANLGHNSRQATFVIPSIFLVQDRLSIFAYRGYKFDKGANVRCYIINGPQTPNLIYNLFIWYTTVSYGFFDQASLYFPKPNMKIVQPNCAEFFSECDYNGDSIIICNNISDLSQRGWTKSIKSLMISTSKKLQLFNQINYQGSALKIMQNQQCMDSQSILSVKFQSVASIIKVLFINSNLNDNNCKFVQFYSQCNYQGTVYQIKQGESLDRPIKIPFEIKSISICPNILVKLTDPSFFEGGNEVFSSSQTCLESYKFPSYRTPN</sequence>
<name>A0A8S1PCB0_PARPR</name>
<protein>
    <recommendedName>
        <fullName evidence="2">H-type lectin domain-containing protein</fullName>
    </recommendedName>
</protein>
<evidence type="ECO:0000256" key="1">
    <source>
        <dbReference type="SAM" id="SignalP"/>
    </source>
</evidence>
<dbReference type="GO" id="GO:0007155">
    <property type="term" value="P:cell adhesion"/>
    <property type="evidence" value="ECO:0007669"/>
    <property type="project" value="InterPro"/>
</dbReference>
<comment type="caution">
    <text evidence="3">The sequence shown here is derived from an EMBL/GenBank/DDBJ whole genome shotgun (WGS) entry which is preliminary data.</text>
</comment>
<reference evidence="3" key="1">
    <citation type="submission" date="2021-01" db="EMBL/GenBank/DDBJ databases">
        <authorList>
            <consortium name="Genoscope - CEA"/>
            <person name="William W."/>
        </authorList>
    </citation>
    <scope>NUCLEOTIDE SEQUENCE</scope>
</reference>
<dbReference type="OMA" id="VIFYSQC"/>